<dbReference type="GO" id="GO:0016887">
    <property type="term" value="F:ATP hydrolysis activity"/>
    <property type="evidence" value="ECO:0007669"/>
    <property type="project" value="InterPro"/>
</dbReference>
<evidence type="ECO:0000313" key="11">
    <source>
        <dbReference type="Proteomes" id="UP000054608"/>
    </source>
</evidence>
<sequence length="571" mass="62909">MAPKEKHPLKQTFEASKSAFIYVGLFSLFINVLMLTTPLYMMQVFDRVLTSYSYDTLIYLTLIAVLALLILSLLDAIRTYIIIHVSVWFEQKLSPPALALSPDQILLGNTYPEHALRDIAAVKQFIGGSAVFTFFDSPWVPVYLIVIFMLDPVLGWISTTGALILFLCALLNELCTRKLLRDASEMAISTQQEMAASLRNAEAIQAMGMLPALISAWHKNNETILNFQIKSSKISGNILALSKFIRSSLQIFILGVGAYLVLTNRITSGMMIAGSILMSRALAPVEQAISAWKQYQSAKHAIDRLKPHLAFQSQRLSGIQLPAPKGYLSIENLYYMPPALQKFVINGINLHIKAGEMAALIGPSAAGKSTLARLIAGVLKPNNGSVRLDTADVYQWERTDFGRYVGYLPQDIELFNGSVKENIARMGTINDAAVIKAAKQAGCHELILRLPQGYDTVIHRNSFGLSGGQRQRIALARALYGDPQLVILDEPNSNLDSDGELALLNALQELKRRQATVILIAHRPHVIHFVDTLVVLNEGKIQFSGPRDQILNKLKELAAAQADASSQSKGN</sequence>
<keyword evidence="4" id="KW-0067">ATP-binding</keyword>
<dbReference type="InterPro" id="IPR003439">
    <property type="entry name" value="ABC_transporter-like_ATP-bd"/>
</dbReference>
<feature type="transmembrane region" description="Helical" evidence="7">
    <location>
        <begin position="153"/>
        <end position="171"/>
    </location>
</feature>
<dbReference type="SUPFAM" id="SSF90123">
    <property type="entry name" value="ABC transporter transmembrane region"/>
    <property type="match status" value="1"/>
</dbReference>
<organism evidence="10 11">
    <name type="scientific">Legionella rubrilucens</name>
    <dbReference type="NCBI Taxonomy" id="458"/>
    <lineage>
        <taxon>Bacteria</taxon>
        <taxon>Pseudomonadati</taxon>
        <taxon>Pseudomonadota</taxon>
        <taxon>Gammaproteobacteria</taxon>
        <taxon>Legionellales</taxon>
        <taxon>Legionellaceae</taxon>
        <taxon>Legionella</taxon>
    </lineage>
</organism>
<evidence type="ECO:0000259" key="9">
    <source>
        <dbReference type="PROSITE" id="PS50929"/>
    </source>
</evidence>
<feature type="domain" description="ABC transmembrane type-1" evidence="9">
    <location>
        <begin position="23"/>
        <end position="297"/>
    </location>
</feature>
<evidence type="ECO:0000256" key="4">
    <source>
        <dbReference type="ARBA" id="ARBA00022840"/>
    </source>
</evidence>
<dbReference type="InterPro" id="IPR010128">
    <property type="entry name" value="ATPase_T1SS_PrtD-like"/>
</dbReference>
<evidence type="ECO:0000256" key="5">
    <source>
        <dbReference type="ARBA" id="ARBA00022989"/>
    </source>
</evidence>
<evidence type="ECO:0000313" key="10">
    <source>
        <dbReference type="EMBL" id="KTD49408.1"/>
    </source>
</evidence>
<dbReference type="InterPro" id="IPR039421">
    <property type="entry name" value="Type_1_exporter"/>
</dbReference>
<dbReference type="InterPro" id="IPR036640">
    <property type="entry name" value="ABC1_TM_sf"/>
</dbReference>
<feature type="domain" description="ABC transporter" evidence="8">
    <location>
        <begin position="328"/>
        <end position="563"/>
    </location>
</feature>
<dbReference type="AlphaFoldDB" id="A0A0W0XY82"/>
<dbReference type="InterPro" id="IPR027417">
    <property type="entry name" value="P-loop_NTPase"/>
</dbReference>
<dbReference type="Pfam" id="PF00664">
    <property type="entry name" value="ABC_membrane"/>
    <property type="match status" value="1"/>
</dbReference>
<dbReference type="Gene3D" id="1.20.1560.10">
    <property type="entry name" value="ABC transporter type 1, transmembrane domain"/>
    <property type="match status" value="1"/>
</dbReference>
<dbReference type="Pfam" id="PF00005">
    <property type="entry name" value="ABC_tran"/>
    <property type="match status" value="1"/>
</dbReference>
<dbReference type="PROSITE" id="PS00211">
    <property type="entry name" value="ABC_TRANSPORTER_1"/>
    <property type="match status" value="1"/>
</dbReference>
<keyword evidence="2 7" id="KW-0812">Transmembrane</keyword>
<evidence type="ECO:0000256" key="7">
    <source>
        <dbReference type="SAM" id="Phobius"/>
    </source>
</evidence>
<dbReference type="PANTHER" id="PTHR24221:SF248">
    <property type="entry name" value="ABC TRANSPORTER TRANSMEMBRANE REGION"/>
    <property type="match status" value="1"/>
</dbReference>
<dbReference type="SUPFAM" id="SSF52540">
    <property type="entry name" value="P-loop containing nucleoside triphosphate hydrolases"/>
    <property type="match status" value="1"/>
</dbReference>
<dbReference type="InterPro" id="IPR011527">
    <property type="entry name" value="ABC1_TM_dom"/>
</dbReference>
<dbReference type="GO" id="GO:0034040">
    <property type="term" value="F:ATPase-coupled lipid transmembrane transporter activity"/>
    <property type="evidence" value="ECO:0007669"/>
    <property type="project" value="TreeGrafter"/>
</dbReference>
<dbReference type="PANTHER" id="PTHR24221">
    <property type="entry name" value="ATP-BINDING CASSETTE SUB-FAMILY B"/>
    <property type="match status" value="1"/>
</dbReference>
<reference evidence="10 11" key="1">
    <citation type="submission" date="2015-11" db="EMBL/GenBank/DDBJ databases">
        <title>Genomic analysis of 38 Legionella species identifies large and diverse effector repertoires.</title>
        <authorList>
            <person name="Burstein D."/>
            <person name="Amaro F."/>
            <person name="Zusman T."/>
            <person name="Lifshitz Z."/>
            <person name="Cohen O."/>
            <person name="Gilbert J.A."/>
            <person name="Pupko T."/>
            <person name="Shuman H.A."/>
            <person name="Segal G."/>
        </authorList>
    </citation>
    <scope>NUCLEOTIDE SEQUENCE [LARGE SCALE GENOMIC DNA]</scope>
    <source>
        <strain evidence="10 11">WA-270A-C2</strain>
    </source>
</reference>
<dbReference type="GO" id="GO:0030256">
    <property type="term" value="C:type I protein secretion system complex"/>
    <property type="evidence" value="ECO:0007669"/>
    <property type="project" value="InterPro"/>
</dbReference>
<dbReference type="NCBIfam" id="TIGR01842">
    <property type="entry name" value="type_I_sec_PrtD"/>
    <property type="match status" value="1"/>
</dbReference>
<evidence type="ECO:0000256" key="3">
    <source>
        <dbReference type="ARBA" id="ARBA00022741"/>
    </source>
</evidence>
<dbReference type="Gene3D" id="3.40.50.300">
    <property type="entry name" value="P-loop containing nucleotide triphosphate hydrolases"/>
    <property type="match status" value="1"/>
</dbReference>
<evidence type="ECO:0000256" key="2">
    <source>
        <dbReference type="ARBA" id="ARBA00022692"/>
    </source>
</evidence>
<dbReference type="EMBL" id="LNYT01000006">
    <property type="protein sequence ID" value="KTD49408.1"/>
    <property type="molecule type" value="Genomic_DNA"/>
</dbReference>
<keyword evidence="6 7" id="KW-0472">Membrane</keyword>
<dbReference type="PROSITE" id="PS50929">
    <property type="entry name" value="ABC_TM1F"/>
    <property type="match status" value="1"/>
</dbReference>
<evidence type="ECO:0000259" key="8">
    <source>
        <dbReference type="PROSITE" id="PS50893"/>
    </source>
</evidence>
<dbReference type="InterPro" id="IPR003593">
    <property type="entry name" value="AAA+_ATPase"/>
</dbReference>
<comment type="subcellular location">
    <subcellularLocation>
        <location evidence="1">Cell membrane</location>
        <topology evidence="1">Multi-pass membrane protein</topology>
    </subcellularLocation>
</comment>
<dbReference type="SMART" id="SM00382">
    <property type="entry name" value="AAA"/>
    <property type="match status" value="1"/>
</dbReference>
<dbReference type="InterPro" id="IPR017871">
    <property type="entry name" value="ABC_transporter-like_CS"/>
</dbReference>
<keyword evidence="3" id="KW-0547">Nucleotide-binding</keyword>
<evidence type="ECO:0000256" key="6">
    <source>
        <dbReference type="ARBA" id="ARBA00023136"/>
    </source>
</evidence>
<keyword evidence="5 7" id="KW-1133">Transmembrane helix</keyword>
<dbReference type="PROSITE" id="PS50893">
    <property type="entry name" value="ABC_TRANSPORTER_2"/>
    <property type="match status" value="1"/>
</dbReference>
<dbReference type="RefSeq" id="WP_065235700.1">
    <property type="nucleotide sequence ID" value="NZ_CAAAIN010000003.1"/>
</dbReference>
<dbReference type="GO" id="GO:0005524">
    <property type="term" value="F:ATP binding"/>
    <property type="evidence" value="ECO:0007669"/>
    <property type="project" value="UniProtKB-KW"/>
</dbReference>
<keyword evidence="11" id="KW-1185">Reference proteome</keyword>
<feature type="transmembrane region" description="Helical" evidence="7">
    <location>
        <begin position="244"/>
        <end position="262"/>
    </location>
</feature>
<dbReference type="PATRIC" id="fig|458.5.peg.525"/>
<feature type="transmembrane region" description="Helical" evidence="7">
    <location>
        <begin position="125"/>
        <end position="147"/>
    </location>
</feature>
<protein>
    <submittedName>
        <fullName evidence="10">Toxin secretion ATP binding protein</fullName>
    </submittedName>
</protein>
<dbReference type="GO" id="GO:0030253">
    <property type="term" value="P:protein secretion by the type I secretion system"/>
    <property type="evidence" value="ECO:0007669"/>
    <property type="project" value="InterPro"/>
</dbReference>
<dbReference type="OrthoDB" id="9806127at2"/>
<comment type="caution">
    <text evidence="10">The sequence shown here is derived from an EMBL/GenBank/DDBJ whole genome shotgun (WGS) entry which is preliminary data.</text>
</comment>
<evidence type="ECO:0000256" key="1">
    <source>
        <dbReference type="ARBA" id="ARBA00004651"/>
    </source>
</evidence>
<dbReference type="Proteomes" id="UP000054608">
    <property type="component" value="Unassembled WGS sequence"/>
</dbReference>
<accession>A0A0W0XY82</accession>
<feature type="transmembrane region" description="Helical" evidence="7">
    <location>
        <begin position="20"/>
        <end position="41"/>
    </location>
</feature>
<dbReference type="GO" id="GO:0140359">
    <property type="term" value="F:ABC-type transporter activity"/>
    <property type="evidence" value="ECO:0007669"/>
    <property type="project" value="InterPro"/>
</dbReference>
<feature type="transmembrane region" description="Helical" evidence="7">
    <location>
        <begin position="56"/>
        <end position="74"/>
    </location>
</feature>
<proteinExistence type="predicted"/>
<dbReference type="STRING" id="458.Lrub_0507"/>
<name>A0A0W0XY82_9GAMM</name>
<gene>
    <name evidence="10" type="ORF">Lrub_0507</name>
</gene>
<dbReference type="GO" id="GO:0005886">
    <property type="term" value="C:plasma membrane"/>
    <property type="evidence" value="ECO:0007669"/>
    <property type="project" value="UniProtKB-SubCell"/>
</dbReference>